<dbReference type="SUPFAM" id="SSF54373">
    <property type="entry name" value="FAD-linked reductases, C-terminal domain"/>
    <property type="match status" value="1"/>
</dbReference>
<feature type="chain" id="PRO_5004846152" description="Tryptophan 2-monooxygenase" evidence="7">
    <location>
        <begin position="22"/>
        <end position="610"/>
    </location>
</feature>
<evidence type="ECO:0000256" key="6">
    <source>
        <dbReference type="ARBA" id="ARBA00047321"/>
    </source>
</evidence>
<dbReference type="InterPro" id="IPR006311">
    <property type="entry name" value="TAT_signal"/>
</dbReference>
<dbReference type="PANTHER" id="PTHR10742:SF410">
    <property type="entry name" value="LYSINE-SPECIFIC HISTONE DEMETHYLASE 2"/>
    <property type="match status" value="1"/>
</dbReference>
<dbReference type="Gene3D" id="3.90.660.10">
    <property type="match status" value="2"/>
</dbReference>
<organism evidence="9 10">
    <name type="scientific">Candidatus Entotheonella gemina</name>
    <dbReference type="NCBI Taxonomy" id="1429439"/>
    <lineage>
        <taxon>Bacteria</taxon>
        <taxon>Pseudomonadati</taxon>
        <taxon>Nitrospinota/Tectimicrobiota group</taxon>
        <taxon>Candidatus Tectimicrobiota</taxon>
        <taxon>Candidatus Entotheonellia</taxon>
        <taxon>Candidatus Entotheonellales</taxon>
        <taxon>Candidatus Entotheonellaceae</taxon>
        <taxon>Candidatus Entotheonella</taxon>
    </lineage>
</organism>
<evidence type="ECO:0000256" key="3">
    <source>
        <dbReference type="ARBA" id="ARBA00012535"/>
    </source>
</evidence>
<dbReference type="EC" id="1.13.12.3" evidence="3"/>
<dbReference type="PANTHER" id="PTHR10742">
    <property type="entry name" value="FLAVIN MONOAMINE OXIDASE"/>
    <property type="match status" value="1"/>
</dbReference>
<reference evidence="9 10" key="1">
    <citation type="journal article" date="2014" name="Nature">
        <title>An environmental bacterial taxon with a large and distinct metabolic repertoire.</title>
        <authorList>
            <person name="Wilson M.C."/>
            <person name="Mori T."/>
            <person name="Ruckert C."/>
            <person name="Uria A.R."/>
            <person name="Helf M.J."/>
            <person name="Takada K."/>
            <person name="Gernert C."/>
            <person name="Steffens U.A."/>
            <person name="Heycke N."/>
            <person name="Schmitt S."/>
            <person name="Rinke C."/>
            <person name="Helfrich E.J."/>
            <person name="Brachmann A.O."/>
            <person name="Gurgui C."/>
            <person name="Wakimoto T."/>
            <person name="Kracht M."/>
            <person name="Crusemann M."/>
            <person name="Hentschel U."/>
            <person name="Abe I."/>
            <person name="Matsunaga S."/>
            <person name="Kalinowski J."/>
            <person name="Takeyama H."/>
            <person name="Piel J."/>
        </authorList>
    </citation>
    <scope>NUCLEOTIDE SEQUENCE [LARGE SCALE GENOMIC DNA]</scope>
    <source>
        <strain evidence="10">TSY2</strain>
    </source>
</reference>
<accession>W4M054</accession>
<name>W4M054_9BACT</name>
<dbReference type="PRINTS" id="PR00419">
    <property type="entry name" value="ADXRDTASE"/>
</dbReference>
<proteinExistence type="inferred from homology"/>
<dbReference type="Pfam" id="PF13450">
    <property type="entry name" value="NAD_binding_8"/>
    <property type="match status" value="1"/>
</dbReference>
<dbReference type="InterPro" id="IPR002937">
    <property type="entry name" value="Amino_oxidase"/>
</dbReference>
<evidence type="ECO:0000256" key="1">
    <source>
        <dbReference type="ARBA" id="ARBA00004814"/>
    </source>
</evidence>
<comment type="catalytic activity">
    <reaction evidence="6">
        <text>L-tryptophan + O2 = indole-3-acetamide + CO2 + H2O</text>
        <dbReference type="Rhea" id="RHEA:16165"/>
        <dbReference type="ChEBI" id="CHEBI:15377"/>
        <dbReference type="ChEBI" id="CHEBI:15379"/>
        <dbReference type="ChEBI" id="CHEBI:16031"/>
        <dbReference type="ChEBI" id="CHEBI:16526"/>
        <dbReference type="ChEBI" id="CHEBI:57912"/>
        <dbReference type="EC" id="1.13.12.3"/>
    </reaction>
</comment>
<dbReference type="Gene3D" id="3.50.50.60">
    <property type="entry name" value="FAD/NAD(P)-binding domain"/>
    <property type="match status" value="2"/>
</dbReference>
<dbReference type="Proteomes" id="UP000019140">
    <property type="component" value="Unassembled WGS sequence"/>
</dbReference>
<dbReference type="InterPro" id="IPR036188">
    <property type="entry name" value="FAD/NAD-bd_sf"/>
</dbReference>
<evidence type="ECO:0000259" key="8">
    <source>
        <dbReference type="Pfam" id="PF01593"/>
    </source>
</evidence>
<dbReference type="PROSITE" id="PS51318">
    <property type="entry name" value="TAT"/>
    <property type="match status" value="1"/>
</dbReference>
<keyword evidence="7" id="KW-0732">Signal</keyword>
<evidence type="ECO:0000256" key="5">
    <source>
        <dbReference type="ARBA" id="ARBA00023070"/>
    </source>
</evidence>
<comment type="similarity">
    <text evidence="2">Belongs to the tryptophan 2-monooxygenase family.</text>
</comment>
<protein>
    <recommendedName>
        <fullName evidence="4">Tryptophan 2-monooxygenase</fullName>
        <ecNumber evidence="3">1.13.12.3</ecNumber>
    </recommendedName>
</protein>
<keyword evidence="5" id="KW-0073">Auxin biosynthesis</keyword>
<dbReference type="SUPFAM" id="SSF51905">
    <property type="entry name" value="FAD/NAD(P)-binding domain"/>
    <property type="match status" value="1"/>
</dbReference>
<dbReference type="InterPro" id="IPR050281">
    <property type="entry name" value="Flavin_monoamine_oxidase"/>
</dbReference>
<gene>
    <name evidence="9" type="ORF">ETSY2_33780</name>
</gene>
<comment type="caution">
    <text evidence="9">The sequence shown here is derived from an EMBL/GenBank/DDBJ whole genome shotgun (WGS) entry which is preliminary data.</text>
</comment>
<evidence type="ECO:0000313" key="10">
    <source>
        <dbReference type="Proteomes" id="UP000019140"/>
    </source>
</evidence>
<dbReference type="GO" id="GO:0050361">
    <property type="term" value="F:tryptophan 2-monooxygenase activity"/>
    <property type="evidence" value="ECO:0007669"/>
    <property type="project" value="UniProtKB-EC"/>
</dbReference>
<dbReference type="EMBL" id="AZHX01001446">
    <property type="protein sequence ID" value="ETX03341.1"/>
    <property type="molecule type" value="Genomic_DNA"/>
</dbReference>
<keyword evidence="10" id="KW-1185">Reference proteome</keyword>
<evidence type="ECO:0000313" key="9">
    <source>
        <dbReference type="EMBL" id="ETX03341.1"/>
    </source>
</evidence>
<feature type="domain" description="Amine oxidase" evidence="8">
    <location>
        <begin position="150"/>
        <end position="593"/>
    </location>
</feature>
<comment type="pathway">
    <text evidence="1">Plant hormone metabolism; auxin biosynthesis.</text>
</comment>
<sequence>MATLSRRSVLKLLAGTGLAAAAYHPLALNGLFRVPEATAQELPDFGENFGKGRRVAVVGAGIAGLTAAYELLRAGFDVTVFEASSRYGGRSLTVRPSAPDYKAWYLKNNPFVQAESYYDTIPAEVRRAKNPEQVCAFVPAKLADGNFFELYLNAGPGRIPTHHTGVLHYCRAFGVPLEPYIFVSEANRMQAPGLNDDEPVQIRQFGYNMQAYVSEMLYALGDQALPGRGPEHQKAVEMLRKFLVQFGNLGPDGQFDLLGVEHLARGGYLVEPGAGTNDGVPRLALSIEEILEAQTMWDGLVGSDNYEWQASLLQPSGGMDMVWQAFLAQTVGGKKVLDEVRLSHEVTGMSYGNGVRPLTVFYKGPDSLAGSDAFDYAIVTSLPVYTAQIDFNGILAATVAAHLKSVLYMNGGKYGWQGKTRFWEEPGTQIFGGISWTAHQIEQIWYPSDGYNGPTGVLTGGYLHDANPVGIDGKVYTSDTDYRIPKKPLEIESSELNASRWAEMSQTKRTEQALIGGNALHAGFADKVYADKGMSVSWENQPYQYGIGVYDMPGSRPAAYQRLIYPIDHHDRVYLAGDYLSYWSGWQEGSVRSVWWALGLMKDRIAAEKK</sequence>
<feature type="signal peptide" evidence="7">
    <location>
        <begin position="1"/>
        <end position="21"/>
    </location>
</feature>
<dbReference type="GO" id="GO:0009851">
    <property type="term" value="P:auxin biosynthetic process"/>
    <property type="evidence" value="ECO:0007669"/>
    <property type="project" value="UniProtKB-KW"/>
</dbReference>
<dbReference type="Pfam" id="PF01593">
    <property type="entry name" value="Amino_oxidase"/>
    <property type="match status" value="1"/>
</dbReference>
<dbReference type="AlphaFoldDB" id="W4M054"/>
<evidence type="ECO:0000256" key="2">
    <source>
        <dbReference type="ARBA" id="ARBA00005833"/>
    </source>
</evidence>
<dbReference type="Gene3D" id="1.20.1440.240">
    <property type="match status" value="1"/>
</dbReference>
<evidence type="ECO:0000256" key="4">
    <source>
        <dbReference type="ARBA" id="ARBA00017871"/>
    </source>
</evidence>
<evidence type="ECO:0000256" key="7">
    <source>
        <dbReference type="SAM" id="SignalP"/>
    </source>
</evidence>
<dbReference type="HOGENOM" id="CLU_004498_8_3_7"/>